<dbReference type="SUPFAM" id="SSF48371">
    <property type="entry name" value="ARM repeat"/>
    <property type="match status" value="2"/>
</dbReference>
<dbReference type="Proteomes" id="UP000799118">
    <property type="component" value="Unassembled WGS sequence"/>
</dbReference>
<dbReference type="InterPro" id="IPR016024">
    <property type="entry name" value="ARM-type_fold"/>
</dbReference>
<dbReference type="GO" id="GO:0006895">
    <property type="term" value="P:Golgi to endosome transport"/>
    <property type="evidence" value="ECO:0007669"/>
    <property type="project" value="TreeGrafter"/>
</dbReference>
<evidence type="ECO:0000313" key="2">
    <source>
        <dbReference type="EMBL" id="KAE9390502.1"/>
    </source>
</evidence>
<dbReference type="GO" id="GO:0005829">
    <property type="term" value="C:cytosol"/>
    <property type="evidence" value="ECO:0007669"/>
    <property type="project" value="GOC"/>
</dbReference>
<dbReference type="GO" id="GO:0071439">
    <property type="term" value="C:clathrin complex"/>
    <property type="evidence" value="ECO:0007669"/>
    <property type="project" value="TreeGrafter"/>
</dbReference>
<dbReference type="EMBL" id="ML769655">
    <property type="protein sequence ID" value="KAE9390502.1"/>
    <property type="molecule type" value="Genomic_DNA"/>
</dbReference>
<dbReference type="PROSITE" id="PS50236">
    <property type="entry name" value="CHCR"/>
    <property type="match status" value="1"/>
</dbReference>
<organism evidence="2 3">
    <name type="scientific">Gymnopus androsaceus JB14</name>
    <dbReference type="NCBI Taxonomy" id="1447944"/>
    <lineage>
        <taxon>Eukaryota</taxon>
        <taxon>Fungi</taxon>
        <taxon>Dikarya</taxon>
        <taxon>Basidiomycota</taxon>
        <taxon>Agaricomycotina</taxon>
        <taxon>Agaricomycetes</taxon>
        <taxon>Agaricomycetidae</taxon>
        <taxon>Agaricales</taxon>
        <taxon>Marasmiineae</taxon>
        <taxon>Omphalotaceae</taxon>
        <taxon>Gymnopus</taxon>
    </lineage>
</organism>
<feature type="repeat" description="CHCR" evidence="1">
    <location>
        <begin position="9"/>
        <end position="156"/>
    </location>
</feature>
<dbReference type="PANTHER" id="PTHR10292">
    <property type="entry name" value="CLATHRIN HEAVY CHAIN RELATED"/>
    <property type="match status" value="1"/>
</dbReference>
<dbReference type="OrthoDB" id="2113814at2759"/>
<dbReference type="SMART" id="SM00299">
    <property type="entry name" value="CLH"/>
    <property type="match status" value="1"/>
</dbReference>
<protein>
    <submittedName>
        <fullName evidence="2">ARM repeat-containing protein</fullName>
    </submittedName>
</protein>
<gene>
    <name evidence="2" type="ORF">BT96DRAFT_1002190</name>
</gene>
<reference evidence="2" key="1">
    <citation type="journal article" date="2019" name="Environ. Microbiol.">
        <title>Fungal ecological strategies reflected in gene transcription - a case study of two litter decomposers.</title>
        <authorList>
            <person name="Barbi F."/>
            <person name="Kohler A."/>
            <person name="Barry K."/>
            <person name="Baskaran P."/>
            <person name="Daum C."/>
            <person name="Fauchery L."/>
            <person name="Ihrmark K."/>
            <person name="Kuo A."/>
            <person name="LaButti K."/>
            <person name="Lipzen A."/>
            <person name="Morin E."/>
            <person name="Grigoriev I.V."/>
            <person name="Henrissat B."/>
            <person name="Lindahl B."/>
            <person name="Martin F."/>
        </authorList>
    </citation>
    <scope>NUCLEOTIDE SEQUENCE</scope>
    <source>
        <strain evidence="2">JB14</strain>
    </source>
</reference>
<sequence length="156" mass="17657">MRTLSRLSCPLSLATSPSTKLVHEVEQRNRLKLILPWLEARVQAGSQDAALYNAIAKIYIDSNNNPEAFLKDNNLYEPLQQARYLVKRRQPELWAQVLVSDNLHRRALIDQIVATALPESTDPDDVSVTVKAFLTADLPIELIELLEKIIIEPSFV</sequence>
<evidence type="ECO:0000256" key="1">
    <source>
        <dbReference type="PROSITE-ProRule" id="PRU01006"/>
    </source>
</evidence>
<dbReference type="GO" id="GO:0006898">
    <property type="term" value="P:receptor-mediated endocytosis"/>
    <property type="evidence" value="ECO:0007669"/>
    <property type="project" value="TreeGrafter"/>
</dbReference>
<dbReference type="InterPro" id="IPR000547">
    <property type="entry name" value="Clathrin_H-chain/VPS_repeat"/>
</dbReference>
<dbReference type="GO" id="GO:0032051">
    <property type="term" value="F:clathrin light chain binding"/>
    <property type="evidence" value="ECO:0007669"/>
    <property type="project" value="TreeGrafter"/>
</dbReference>
<dbReference type="InterPro" id="IPR055358">
    <property type="entry name" value="CHCR"/>
</dbReference>
<dbReference type="AlphaFoldDB" id="A0A6A4GX98"/>
<name>A0A6A4GX98_9AGAR</name>
<dbReference type="Pfam" id="PF00637">
    <property type="entry name" value="Clathrin"/>
    <property type="match status" value="1"/>
</dbReference>
<dbReference type="PANTHER" id="PTHR10292:SF1">
    <property type="entry name" value="CLATHRIN HEAVY CHAIN"/>
    <property type="match status" value="1"/>
</dbReference>
<evidence type="ECO:0000313" key="3">
    <source>
        <dbReference type="Proteomes" id="UP000799118"/>
    </source>
</evidence>
<dbReference type="GO" id="GO:0006886">
    <property type="term" value="P:intracellular protein transport"/>
    <property type="evidence" value="ECO:0007669"/>
    <property type="project" value="UniProtKB-UniRule"/>
</dbReference>
<dbReference type="GO" id="GO:0030479">
    <property type="term" value="C:actin cortical patch"/>
    <property type="evidence" value="ECO:0007669"/>
    <property type="project" value="TreeGrafter"/>
</dbReference>
<keyword evidence="3" id="KW-1185">Reference proteome</keyword>
<proteinExistence type="predicted"/>
<accession>A0A6A4GX98</accession>